<accession>A0A9J7BWD4</accession>
<evidence type="ECO:0000256" key="1">
    <source>
        <dbReference type="ARBA" id="ARBA00023015"/>
    </source>
</evidence>
<dbReference type="EMBL" id="CP093313">
    <property type="protein sequence ID" value="UWZ86817.1"/>
    <property type="molecule type" value="Genomic_DNA"/>
</dbReference>
<dbReference type="SUPFAM" id="SSF47413">
    <property type="entry name" value="lambda repressor-like DNA-binding domains"/>
    <property type="match status" value="1"/>
</dbReference>
<dbReference type="SMART" id="SM00354">
    <property type="entry name" value="HTH_LACI"/>
    <property type="match status" value="1"/>
</dbReference>
<dbReference type="GO" id="GO:0003700">
    <property type="term" value="F:DNA-binding transcription factor activity"/>
    <property type="evidence" value="ECO:0007669"/>
    <property type="project" value="TreeGrafter"/>
</dbReference>
<dbReference type="PROSITE" id="PS00356">
    <property type="entry name" value="HTH_LACI_1"/>
    <property type="match status" value="1"/>
</dbReference>
<organism evidence="5 6">
    <name type="scientific">Occallatibacter riparius</name>
    <dbReference type="NCBI Taxonomy" id="1002689"/>
    <lineage>
        <taxon>Bacteria</taxon>
        <taxon>Pseudomonadati</taxon>
        <taxon>Acidobacteriota</taxon>
        <taxon>Terriglobia</taxon>
        <taxon>Terriglobales</taxon>
        <taxon>Acidobacteriaceae</taxon>
        <taxon>Occallatibacter</taxon>
    </lineage>
</organism>
<dbReference type="CDD" id="cd06267">
    <property type="entry name" value="PBP1_LacI_sugar_binding-like"/>
    <property type="match status" value="1"/>
</dbReference>
<dbReference type="CDD" id="cd01392">
    <property type="entry name" value="HTH_LacI"/>
    <property type="match status" value="1"/>
</dbReference>
<dbReference type="InterPro" id="IPR010982">
    <property type="entry name" value="Lambda_DNA-bd_dom_sf"/>
</dbReference>
<keyword evidence="2" id="KW-0238">DNA-binding</keyword>
<dbReference type="InterPro" id="IPR046335">
    <property type="entry name" value="LacI/GalR-like_sensor"/>
</dbReference>
<dbReference type="PROSITE" id="PS50932">
    <property type="entry name" value="HTH_LACI_2"/>
    <property type="match status" value="1"/>
</dbReference>
<name>A0A9J7BWD4_9BACT</name>
<dbReference type="AlphaFoldDB" id="A0A9J7BWD4"/>
<dbReference type="Pfam" id="PF13377">
    <property type="entry name" value="Peripla_BP_3"/>
    <property type="match status" value="1"/>
</dbReference>
<evidence type="ECO:0000259" key="4">
    <source>
        <dbReference type="PROSITE" id="PS50932"/>
    </source>
</evidence>
<dbReference type="Pfam" id="PF00356">
    <property type="entry name" value="LacI"/>
    <property type="match status" value="1"/>
</dbReference>
<keyword evidence="1" id="KW-0805">Transcription regulation</keyword>
<dbReference type="InterPro" id="IPR000843">
    <property type="entry name" value="HTH_LacI"/>
</dbReference>
<dbReference type="PANTHER" id="PTHR30146">
    <property type="entry name" value="LACI-RELATED TRANSCRIPTIONAL REPRESSOR"/>
    <property type="match status" value="1"/>
</dbReference>
<feature type="domain" description="HTH lacI-type" evidence="4">
    <location>
        <begin position="13"/>
        <end position="67"/>
    </location>
</feature>
<sequence length="335" mass="35776">MIRARKKVKVSAPALADVARIAGVGSGTVSRVINGGKNVSPKTLAKVRAVMQELGYEPSFAARALKGAPSNTIGLIVPTVADPFFSSSAAAIQEVAGLHGTLVLLAASENDPRKEEQEVSALIRRRVDGMILAPSPGSSRTLLQHAAFPVVCFDRPMADASLTTVLADNYGGARVAVEHLVDRGYKRILCVGGYGGLLTSQKRFQAHKDVVREAGLPYLAELGAEDFVSTQSALLRHIRGADRVDAIFSTKNTTTVCIYKVLKELGVRIPGQIGLIGFDDFDLADVLDPPISVVRQPITRIATRAAELLFDEMDHRKPASAITTLDVELVLRGSC</sequence>
<evidence type="ECO:0000256" key="2">
    <source>
        <dbReference type="ARBA" id="ARBA00023125"/>
    </source>
</evidence>
<dbReference type="Gene3D" id="1.10.260.40">
    <property type="entry name" value="lambda repressor-like DNA-binding domains"/>
    <property type="match status" value="1"/>
</dbReference>
<keyword evidence="6" id="KW-1185">Reference proteome</keyword>
<protein>
    <submittedName>
        <fullName evidence="5">LacI family transcriptional regulator</fullName>
    </submittedName>
</protein>
<dbReference type="InterPro" id="IPR028082">
    <property type="entry name" value="Peripla_BP_I"/>
</dbReference>
<evidence type="ECO:0000313" key="5">
    <source>
        <dbReference type="EMBL" id="UWZ86817.1"/>
    </source>
</evidence>
<reference evidence="5" key="1">
    <citation type="submission" date="2021-04" db="EMBL/GenBank/DDBJ databases">
        <title>Phylogenetic analysis of Acidobacteriaceae.</title>
        <authorList>
            <person name="Qiu L."/>
            <person name="Zhang Q."/>
        </authorList>
    </citation>
    <scope>NUCLEOTIDE SEQUENCE</scope>
    <source>
        <strain evidence="5">DSM 25168</strain>
    </source>
</reference>
<dbReference type="Proteomes" id="UP001059380">
    <property type="component" value="Chromosome"/>
</dbReference>
<dbReference type="RefSeq" id="WP_260796454.1">
    <property type="nucleotide sequence ID" value="NZ_CP093313.1"/>
</dbReference>
<keyword evidence="3" id="KW-0804">Transcription</keyword>
<dbReference type="GO" id="GO:0000976">
    <property type="term" value="F:transcription cis-regulatory region binding"/>
    <property type="evidence" value="ECO:0007669"/>
    <property type="project" value="TreeGrafter"/>
</dbReference>
<dbReference type="KEGG" id="orp:MOP44_12910"/>
<dbReference type="Gene3D" id="3.40.50.2300">
    <property type="match status" value="2"/>
</dbReference>
<dbReference type="SUPFAM" id="SSF53822">
    <property type="entry name" value="Periplasmic binding protein-like I"/>
    <property type="match status" value="1"/>
</dbReference>
<evidence type="ECO:0000313" key="6">
    <source>
        <dbReference type="Proteomes" id="UP001059380"/>
    </source>
</evidence>
<proteinExistence type="predicted"/>
<evidence type="ECO:0000256" key="3">
    <source>
        <dbReference type="ARBA" id="ARBA00023163"/>
    </source>
</evidence>
<dbReference type="PANTHER" id="PTHR30146:SF109">
    <property type="entry name" value="HTH-TYPE TRANSCRIPTIONAL REGULATOR GALS"/>
    <property type="match status" value="1"/>
</dbReference>
<gene>
    <name evidence="5" type="ORF">MOP44_12910</name>
</gene>